<dbReference type="SUPFAM" id="SSF52266">
    <property type="entry name" value="SGNH hydrolase"/>
    <property type="match status" value="1"/>
</dbReference>
<proteinExistence type="predicted"/>
<dbReference type="Pfam" id="PF03629">
    <property type="entry name" value="SASA"/>
    <property type="match status" value="2"/>
</dbReference>
<feature type="compositionally biased region" description="Basic and acidic residues" evidence="2">
    <location>
        <begin position="286"/>
        <end position="305"/>
    </location>
</feature>
<dbReference type="InterPro" id="IPR005181">
    <property type="entry name" value="SASA"/>
</dbReference>
<dbReference type="InterPro" id="IPR039329">
    <property type="entry name" value="SIAE"/>
</dbReference>
<dbReference type="PANTHER" id="PTHR22901:SF0">
    <property type="entry name" value="SIALATE O-ACETYLESTERASE"/>
    <property type="match status" value="1"/>
</dbReference>
<feature type="region of interest" description="Disordered" evidence="2">
    <location>
        <begin position="285"/>
        <end position="305"/>
    </location>
</feature>
<evidence type="ECO:0000259" key="3">
    <source>
        <dbReference type="Pfam" id="PF03629"/>
    </source>
</evidence>
<dbReference type="RefSeq" id="WP_251741798.1">
    <property type="nucleotide sequence ID" value="NZ_JBHUOJ010000009.1"/>
</dbReference>
<feature type="domain" description="Sialate O-acetylesterase" evidence="3">
    <location>
        <begin position="310"/>
        <end position="425"/>
    </location>
</feature>
<dbReference type="Proteomes" id="UP001597438">
    <property type="component" value="Unassembled WGS sequence"/>
</dbReference>
<dbReference type="PANTHER" id="PTHR22901">
    <property type="entry name" value="SIALATE O-ACETYLESTERASE"/>
    <property type="match status" value="1"/>
</dbReference>
<sequence>MINRFREFNCDKREFLKKNSMYLSHKIILVLIVILPHTVLADVVLNTIFSDHMVIQRETEIPIWGWADPSEDITVSGSWGEGAKVVAAADGTWRVDLKTPKAGGPYSITISGKNIIHIKDVLSGEVWLCTGQSNMDFALDKFLNDSREPQYQPLVEYIREEVSTANDDQIRHIEVLQNTSLYEKKPDFQGQWISATQGQIGKITATGYFFAKELRKELNVPIGLVECSWGGTRIQPWISAEAYLADENLKDYFKANRKEIKETIERLDAEDYRDTIYESQLASWKENGEKGRKPRPTDHPREDRQVPATLYNGMLNSIIPYAIKGAIWYQGESNAVYMPEEYEDFFTTMINSWRADWNQGDFSFYWAQLAACQRGNEEADDGWATVNNELRKSLKLPNTGMAVLHDIGEAKDIHPHNKIDAGKRLALWALEKDYHKKVAAVSGPLYNSHKVKGDKIQVDFSEAGSGLMVGHKHLLDEAVTVNEPLKWFEILGQNGEWIPAEAKIISKNIIEVWNSSVSDPVHVRYAWSGNPQGANLYNKEGLPAAVFSTEE</sequence>
<keyword evidence="1" id="KW-0378">Hydrolase</keyword>
<dbReference type="Gene3D" id="3.40.50.1110">
    <property type="entry name" value="SGNH hydrolase"/>
    <property type="match status" value="1"/>
</dbReference>
<organism evidence="4 5">
    <name type="scientific">Christiangramia antarctica</name>
    <dbReference type="NCBI Taxonomy" id="2058158"/>
    <lineage>
        <taxon>Bacteria</taxon>
        <taxon>Pseudomonadati</taxon>
        <taxon>Bacteroidota</taxon>
        <taxon>Flavobacteriia</taxon>
        <taxon>Flavobacteriales</taxon>
        <taxon>Flavobacteriaceae</taxon>
        <taxon>Christiangramia</taxon>
    </lineage>
</organism>
<name>A0ABW5X213_9FLAO</name>
<dbReference type="InterPro" id="IPR036514">
    <property type="entry name" value="SGNH_hydro_sf"/>
</dbReference>
<evidence type="ECO:0000313" key="4">
    <source>
        <dbReference type="EMBL" id="MFD2832635.1"/>
    </source>
</evidence>
<evidence type="ECO:0000256" key="1">
    <source>
        <dbReference type="ARBA" id="ARBA00022801"/>
    </source>
</evidence>
<protein>
    <submittedName>
        <fullName evidence="4">Sialate O-acetylesterase</fullName>
    </submittedName>
</protein>
<dbReference type="EMBL" id="JBHUOJ010000009">
    <property type="protein sequence ID" value="MFD2832635.1"/>
    <property type="molecule type" value="Genomic_DNA"/>
</dbReference>
<feature type="domain" description="Sialate O-acetylesterase" evidence="3">
    <location>
        <begin position="125"/>
        <end position="258"/>
    </location>
</feature>
<evidence type="ECO:0000313" key="5">
    <source>
        <dbReference type="Proteomes" id="UP001597438"/>
    </source>
</evidence>
<reference evidence="5" key="1">
    <citation type="journal article" date="2019" name="Int. J. Syst. Evol. Microbiol.">
        <title>The Global Catalogue of Microorganisms (GCM) 10K type strain sequencing project: providing services to taxonomists for standard genome sequencing and annotation.</title>
        <authorList>
            <consortium name="The Broad Institute Genomics Platform"/>
            <consortium name="The Broad Institute Genome Sequencing Center for Infectious Disease"/>
            <person name="Wu L."/>
            <person name="Ma J."/>
        </authorList>
    </citation>
    <scope>NUCLEOTIDE SEQUENCE [LARGE SCALE GENOMIC DNA]</scope>
    <source>
        <strain evidence="5">KCTC 52925</strain>
    </source>
</reference>
<accession>A0ABW5X213</accession>
<keyword evidence="5" id="KW-1185">Reference proteome</keyword>
<gene>
    <name evidence="4" type="ORF">ACFSYS_04995</name>
</gene>
<evidence type="ECO:0000256" key="2">
    <source>
        <dbReference type="SAM" id="MobiDB-lite"/>
    </source>
</evidence>
<comment type="caution">
    <text evidence="4">The sequence shown here is derived from an EMBL/GenBank/DDBJ whole genome shotgun (WGS) entry which is preliminary data.</text>
</comment>